<reference evidence="2 3" key="1">
    <citation type="submission" date="2016-05" db="EMBL/GenBank/DDBJ databases">
        <title>Pathogenic, phenotypic and molecular characterisation of Xanthomonas nasturtii sp. nov. and Xanthomonas floridensis sp. nov., new species of Xanthomonas associated with watercress production in Florida.</title>
        <authorList>
            <person name="Vicente J.G."/>
            <person name="Rothwell S."/>
            <person name="Holub E.B."/>
            <person name="Studholme D.J."/>
        </authorList>
    </citation>
    <scope>NUCLEOTIDE SEQUENCE [LARGE SCALE GENOMIC DNA]</scope>
    <source>
        <strain evidence="2 3">WHRI 8848</strain>
    </source>
</reference>
<name>A0A1A9MG21_9XANT</name>
<protein>
    <submittedName>
        <fullName evidence="2">Uncharacterized protein</fullName>
    </submittedName>
</protein>
<evidence type="ECO:0000313" key="3">
    <source>
        <dbReference type="Proteomes" id="UP000077659"/>
    </source>
</evidence>
<keyword evidence="1" id="KW-0472">Membrane</keyword>
<evidence type="ECO:0000313" key="2">
    <source>
        <dbReference type="EMBL" id="OAG69494.1"/>
    </source>
</evidence>
<feature type="transmembrane region" description="Helical" evidence="1">
    <location>
        <begin position="6"/>
        <end position="26"/>
    </location>
</feature>
<keyword evidence="1" id="KW-0812">Transmembrane</keyword>
<gene>
    <name evidence="2" type="ORF">A7D17_01420</name>
</gene>
<accession>A0A1A9MG21</accession>
<keyword evidence="1" id="KW-1133">Transmembrane helix</keyword>
<proteinExistence type="predicted"/>
<organism evidence="2 3">
    <name type="scientific">Xanthomonas floridensis</name>
    <dbReference type="NCBI Taxonomy" id="1843580"/>
    <lineage>
        <taxon>Bacteria</taxon>
        <taxon>Pseudomonadati</taxon>
        <taxon>Pseudomonadota</taxon>
        <taxon>Gammaproteobacteria</taxon>
        <taxon>Lysobacterales</taxon>
        <taxon>Lysobacteraceae</taxon>
        <taxon>Xanthomonas</taxon>
    </lineage>
</organism>
<sequence length="36" mass="4031">MGDNAFLTPAFAILVIGIIAVVFWLVTRAKKKRNKK</sequence>
<dbReference type="AlphaFoldDB" id="A0A1A9MG21"/>
<comment type="caution">
    <text evidence="2">The sequence shown here is derived from an EMBL/GenBank/DDBJ whole genome shotgun (WGS) entry which is preliminary data.</text>
</comment>
<evidence type="ECO:0000256" key="1">
    <source>
        <dbReference type="SAM" id="Phobius"/>
    </source>
</evidence>
<dbReference type="Proteomes" id="UP000077659">
    <property type="component" value="Unassembled WGS sequence"/>
</dbReference>
<dbReference type="EMBL" id="LXNG01000001">
    <property type="protein sequence ID" value="OAG69494.1"/>
    <property type="molecule type" value="Genomic_DNA"/>
</dbReference>